<evidence type="ECO:0000256" key="8">
    <source>
        <dbReference type="ARBA" id="ARBA00023012"/>
    </source>
</evidence>
<dbReference type="SUPFAM" id="SSF47384">
    <property type="entry name" value="Homodimeric domain of signal transducing histidine kinase"/>
    <property type="match status" value="1"/>
</dbReference>
<evidence type="ECO:0000256" key="1">
    <source>
        <dbReference type="ARBA" id="ARBA00000085"/>
    </source>
</evidence>
<keyword evidence="3" id="KW-0597">Phosphoprotein</keyword>
<dbReference type="EC" id="2.7.13.3" evidence="2"/>
<proteinExistence type="predicted"/>
<dbReference type="Pfam" id="PF00512">
    <property type="entry name" value="HisKA"/>
    <property type="match status" value="1"/>
</dbReference>
<dbReference type="Pfam" id="PF00989">
    <property type="entry name" value="PAS"/>
    <property type="match status" value="1"/>
</dbReference>
<dbReference type="Pfam" id="PF02518">
    <property type="entry name" value="HATPase_c"/>
    <property type="match status" value="1"/>
</dbReference>
<dbReference type="PANTHER" id="PTHR43065:SF10">
    <property type="entry name" value="PEROXIDE STRESS-ACTIVATED HISTIDINE KINASE MAK3"/>
    <property type="match status" value="1"/>
</dbReference>
<keyword evidence="6 10" id="KW-0418">Kinase</keyword>
<dbReference type="InterPro" id="IPR003661">
    <property type="entry name" value="HisK_dim/P_dom"/>
</dbReference>
<dbReference type="SMART" id="SM00387">
    <property type="entry name" value="HATPase_c"/>
    <property type="match status" value="1"/>
</dbReference>
<dbReference type="InterPro" id="IPR005467">
    <property type="entry name" value="His_kinase_dom"/>
</dbReference>
<dbReference type="SUPFAM" id="SSF55785">
    <property type="entry name" value="PYP-like sensor domain (PAS domain)"/>
    <property type="match status" value="1"/>
</dbReference>
<dbReference type="InterPro" id="IPR036097">
    <property type="entry name" value="HisK_dim/P_sf"/>
</dbReference>
<dbReference type="Gene3D" id="1.10.287.130">
    <property type="match status" value="1"/>
</dbReference>
<protein>
    <recommendedName>
        <fullName evidence="2">histidine kinase</fullName>
        <ecNumber evidence="2">2.7.13.3</ecNumber>
    </recommendedName>
</protein>
<dbReference type="SUPFAM" id="SSF55874">
    <property type="entry name" value="ATPase domain of HSP90 chaperone/DNA topoisomerase II/histidine kinase"/>
    <property type="match status" value="1"/>
</dbReference>
<dbReference type="CDD" id="cd00082">
    <property type="entry name" value="HisKA"/>
    <property type="match status" value="1"/>
</dbReference>
<keyword evidence="5" id="KW-0547">Nucleotide-binding</keyword>
<accession>A0ABQ2JVD1</accession>
<gene>
    <name evidence="10" type="primary">ntrB</name>
    <name evidence="10" type="ORF">GCM10011349_31680</name>
</gene>
<dbReference type="RefSeq" id="WP_188821141.1">
    <property type="nucleotide sequence ID" value="NZ_BMLK01000015.1"/>
</dbReference>
<dbReference type="InterPro" id="IPR004358">
    <property type="entry name" value="Sig_transdc_His_kin-like_C"/>
</dbReference>
<evidence type="ECO:0000256" key="4">
    <source>
        <dbReference type="ARBA" id="ARBA00022679"/>
    </source>
</evidence>
<name>A0ABQ2JVD1_9SPHN</name>
<dbReference type="InterPro" id="IPR036890">
    <property type="entry name" value="HATPase_C_sf"/>
</dbReference>
<keyword evidence="11" id="KW-1185">Reference proteome</keyword>
<evidence type="ECO:0000259" key="9">
    <source>
        <dbReference type="PROSITE" id="PS50109"/>
    </source>
</evidence>
<organism evidence="10 11">
    <name type="scientific">Novosphingobium indicum</name>
    <dbReference type="NCBI Taxonomy" id="462949"/>
    <lineage>
        <taxon>Bacteria</taxon>
        <taxon>Pseudomonadati</taxon>
        <taxon>Pseudomonadota</taxon>
        <taxon>Alphaproteobacteria</taxon>
        <taxon>Sphingomonadales</taxon>
        <taxon>Sphingomonadaceae</taxon>
        <taxon>Novosphingobium</taxon>
    </lineage>
</organism>
<dbReference type="CDD" id="cd00130">
    <property type="entry name" value="PAS"/>
    <property type="match status" value="1"/>
</dbReference>
<evidence type="ECO:0000256" key="7">
    <source>
        <dbReference type="ARBA" id="ARBA00022840"/>
    </source>
</evidence>
<evidence type="ECO:0000256" key="6">
    <source>
        <dbReference type="ARBA" id="ARBA00022777"/>
    </source>
</evidence>
<keyword evidence="4" id="KW-0808">Transferase</keyword>
<dbReference type="InterPro" id="IPR013767">
    <property type="entry name" value="PAS_fold"/>
</dbReference>
<dbReference type="InterPro" id="IPR035965">
    <property type="entry name" value="PAS-like_dom_sf"/>
</dbReference>
<evidence type="ECO:0000313" key="10">
    <source>
        <dbReference type="EMBL" id="GGN55223.1"/>
    </source>
</evidence>
<keyword evidence="8" id="KW-0902">Two-component regulatory system</keyword>
<dbReference type="InterPro" id="IPR000014">
    <property type="entry name" value="PAS"/>
</dbReference>
<keyword evidence="7" id="KW-0067">ATP-binding</keyword>
<dbReference type="PANTHER" id="PTHR43065">
    <property type="entry name" value="SENSOR HISTIDINE KINASE"/>
    <property type="match status" value="1"/>
</dbReference>
<evidence type="ECO:0000313" key="11">
    <source>
        <dbReference type="Proteomes" id="UP000605099"/>
    </source>
</evidence>
<dbReference type="InterPro" id="IPR003594">
    <property type="entry name" value="HATPase_dom"/>
</dbReference>
<comment type="catalytic activity">
    <reaction evidence="1">
        <text>ATP + protein L-histidine = ADP + protein N-phospho-L-histidine.</text>
        <dbReference type="EC" id="2.7.13.3"/>
    </reaction>
</comment>
<reference evidence="11" key="1">
    <citation type="journal article" date="2019" name="Int. J. Syst. Evol. Microbiol.">
        <title>The Global Catalogue of Microorganisms (GCM) 10K type strain sequencing project: providing services to taxonomists for standard genome sequencing and annotation.</title>
        <authorList>
            <consortium name="The Broad Institute Genomics Platform"/>
            <consortium name="The Broad Institute Genome Sequencing Center for Infectious Disease"/>
            <person name="Wu L."/>
            <person name="Ma J."/>
        </authorList>
    </citation>
    <scope>NUCLEOTIDE SEQUENCE [LARGE SCALE GENOMIC DNA]</scope>
    <source>
        <strain evidence="11">CGMCC 1.6784</strain>
    </source>
</reference>
<evidence type="ECO:0000256" key="5">
    <source>
        <dbReference type="ARBA" id="ARBA00022741"/>
    </source>
</evidence>
<evidence type="ECO:0000256" key="2">
    <source>
        <dbReference type="ARBA" id="ARBA00012438"/>
    </source>
</evidence>
<dbReference type="Gene3D" id="3.30.565.10">
    <property type="entry name" value="Histidine kinase-like ATPase, C-terminal domain"/>
    <property type="match status" value="1"/>
</dbReference>
<feature type="domain" description="Histidine kinase" evidence="9">
    <location>
        <begin position="138"/>
        <end position="366"/>
    </location>
</feature>
<dbReference type="EMBL" id="BMLK01000015">
    <property type="protein sequence ID" value="GGN55223.1"/>
    <property type="molecule type" value="Genomic_DNA"/>
</dbReference>
<dbReference type="PRINTS" id="PR00344">
    <property type="entry name" value="BCTRLSENSOR"/>
</dbReference>
<dbReference type="SMART" id="SM00388">
    <property type="entry name" value="HisKA"/>
    <property type="match status" value="1"/>
</dbReference>
<evidence type="ECO:0000256" key="3">
    <source>
        <dbReference type="ARBA" id="ARBA00022553"/>
    </source>
</evidence>
<dbReference type="Gene3D" id="3.30.450.20">
    <property type="entry name" value="PAS domain"/>
    <property type="match status" value="1"/>
</dbReference>
<sequence>MSVVLGTALPEASRLLASLPHAVVLLEPGLRIASVNPAAEQFFGQSQRRLVGSPLGDVLVFPEHRLLERLNDYETPVSAREIVVTLRGRGARRIDVNVAPVADTTGWQILTIHDHSATEALGDDSGGVDNAVVRGPEIMAHEIKNPLAGIRGAAQLLARKIEARDKPLTDLITSEVDRIAGLIEQMQKLSGRTAPPVEPCNLHEAARRAVDVIKAASGEAPTEGPSRYRLVEEFDPSLPPVLGSPDGLVQVIINLLSNAIEASQEADEPRVTIRTRFASGLQLHTTDSGTPVRLPVELRVSDNGPGIDPSMRDHIFEPFVTTKKSGQGLGLPLVRKLVRDMNGRITHERDEESGLTHFRVHLPLAKETMRSRVLRRKLT</sequence>
<dbReference type="GO" id="GO:0016301">
    <property type="term" value="F:kinase activity"/>
    <property type="evidence" value="ECO:0007669"/>
    <property type="project" value="UniProtKB-KW"/>
</dbReference>
<dbReference type="SMART" id="SM00091">
    <property type="entry name" value="PAS"/>
    <property type="match status" value="1"/>
</dbReference>
<comment type="caution">
    <text evidence="10">The sequence shown here is derived from an EMBL/GenBank/DDBJ whole genome shotgun (WGS) entry which is preliminary data.</text>
</comment>
<dbReference type="PROSITE" id="PS50109">
    <property type="entry name" value="HIS_KIN"/>
    <property type="match status" value="1"/>
</dbReference>
<dbReference type="Proteomes" id="UP000605099">
    <property type="component" value="Unassembled WGS sequence"/>
</dbReference>